<name>H1VKD8_COLHI</name>
<sequence length="108" mass="11689">MTSIQSSTTGTSSENVASDSSKDTFEIHSNLVSSADLIQVLESCLQVDAFTVEMRHSVYIIRVNDSCTKEEKASLEKMASEPDILRRLAQSFSNPVPHGVPVAPCCPS</sequence>
<gene>
    <name evidence="2" type="ORF">CH063_00362</name>
</gene>
<dbReference type="Proteomes" id="UP000007174">
    <property type="component" value="Unassembled WGS sequence"/>
</dbReference>
<dbReference type="HOGENOM" id="CLU_2196784_0_0_1"/>
<evidence type="ECO:0000313" key="3">
    <source>
        <dbReference type="Proteomes" id="UP000007174"/>
    </source>
</evidence>
<feature type="compositionally biased region" description="Low complexity" evidence="1">
    <location>
        <begin position="1"/>
        <end position="13"/>
    </location>
</feature>
<dbReference type="AlphaFoldDB" id="H1VKD8"/>
<reference evidence="3" key="1">
    <citation type="journal article" date="2012" name="Nat. Genet.">
        <title>Lifestyle transitions in plant pathogenic Colletotrichum fungi deciphered by genome and transcriptome analyses.</title>
        <authorList>
            <person name="O'Connell R.J."/>
            <person name="Thon M.R."/>
            <person name="Hacquard S."/>
            <person name="Amyotte S.G."/>
            <person name="Kleemann J."/>
            <person name="Torres M.F."/>
            <person name="Damm U."/>
            <person name="Buiate E.A."/>
            <person name="Epstein L."/>
            <person name="Alkan N."/>
            <person name="Altmueller J."/>
            <person name="Alvarado-Balderrama L."/>
            <person name="Bauser C.A."/>
            <person name="Becker C."/>
            <person name="Birren B.W."/>
            <person name="Chen Z."/>
            <person name="Choi J."/>
            <person name="Crouch J.A."/>
            <person name="Duvick J.P."/>
            <person name="Farman M.A."/>
            <person name="Gan P."/>
            <person name="Heiman D."/>
            <person name="Henrissat B."/>
            <person name="Howard R.J."/>
            <person name="Kabbage M."/>
            <person name="Koch C."/>
            <person name="Kracher B."/>
            <person name="Kubo Y."/>
            <person name="Law A.D."/>
            <person name="Lebrun M.-H."/>
            <person name="Lee Y.-H."/>
            <person name="Miyara I."/>
            <person name="Moore N."/>
            <person name="Neumann U."/>
            <person name="Nordstroem K."/>
            <person name="Panaccione D.G."/>
            <person name="Panstruga R."/>
            <person name="Place M."/>
            <person name="Proctor R.H."/>
            <person name="Prusky D."/>
            <person name="Rech G."/>
            <person name="Reinhardt R."/>
            <person name="Rollins J.A."/>
            <person name="Rounsley S."/>
            <person name="Schardl C.L."/>
            <person name="Schwartz D.C."/>
            <person name="Shenoy N."/>
            <person name="Shirasu K."/>
            <person name="Sikhakolli U.R."/>
            <person name="Stueber K."/>
            <person name="Sukno S.A."/>
            <person name="Sweigard J.A."/>
            <person name="Takano Y."/>
            <person name="Takahara H."/>
            <person name="Trail F."/>
            <person name="van der Does H.C."/>
            <person name="Voll L.M."/>
            <person name="Will I."/>
            <person name="Young S."/>
            <person name="Zeng Q."/>
            <person name="Zhang J."/>
            <person name="Zhou S."/>
            <person name="Dickman M.B."/>
            <person name="Schulze-Lefert P."/>
            <person name="Ver Loren van Themaat E."/>
            <person name="Ma L.-J."/>
            <person name="Vaillancourt L.J."/>
        </authorList>
    </citation>
    <scope>NUCLEOTIDE SEQUENCE [LARGE SCALE GENOMIC DNA]</scope>
    <source>
        <strain evidence="3">IMI 349063</strain>
    </source>
</reference>
<organism evidence="2 3">
    <name type="scientific">Colletotrichum higginsianum (strain IMI 349063)</name>
    <name type="common">Crucifer anthracnose fungus</name>
    <dbReference type="NCBI Taxonomy" id="759273"/>
    <lineage>
        <taxon>Eukaryota</taxon>
        <taxon>Fungi</taxon>
        <taxon>Dikarya</taxon>
        <taxon>Ascomycota</taxon>
        <taxon>Pezizomycotina</taxon>
        <taxon>Sordariomycetes</taxon>
        <taxon>Hypocreomycetidae</taxon>
        <taxon>Glomerellales</taxon>
        <taxon>Glomerellaceae</taxon>
        <taxon>Colletotrichum</taxon>
        <taxon>Colletotrichum destructivum species complex</taxon>
    </lineage>
</organism>
<feature type="region of interest" description="Disordered" evidence="1">
    <location>
        <begin position="1"/>
        <end position="20"/>
    </location>
</feature>
<accession>H1VKD8</accession>
<proteinExistence type="predicted"/>
<protein>
    <submittedName>
        <fullName evidence="2">Uncharacterized protein</fullName>
    </submittedName>
</protein>
<dbReference type="VEuPathDB" id="FungiDB:CH63R_03790"/>
<evidence type="ECO:0000313" key="2">
    <source>
        <dbReference type="EMBL" id="CCF40691.1"/>
    </source>
</evidence>
<evidence type="ECO:0000256" key="1">
    <source>
        <dbReference type="SAM" id="MobiDB-lite"/>
    </source>
</evidence>
<dbReference type="EMBL" id="CACQ02004235">
    <property type="protein sequence ID" value="CCF40691.1"/>
    <property type="molecule type" value="Genomic_DNA"/>
</dbReference>